<evidence type="ECO:0000256" key="12">
    <source>
        <dbReference type="ARBA" id="ARBA00023160"/>
    </source>
</evidence>
<keyword evidence="6" id="KW-0276">Fatty acid metabolism</keyword>
<evidence type="ECO:0000256" key="10">
    <source>
        <dbReference type="ARBA" id="ARBA00023098"/>
    </source>
</evidence>
<evidence type="ECO:0000256" key="14">
    <source>
        <dbReference type="SAM" id="Phobius"/>
    </source>
</evidence>
<dbReference type="GO" id="GO:0006636">
    <property type="term" value="P:unsaturated fatty acid biosynthetic process"/>
    <property type="evidence" value="ECO:0007669"/>
    <property type="project" value="TreeGrafter"/>
</dbReference>
<feature type="domain" description="Fatty acid desaturase" evidence="15">
    <location>
        <begin position="61"/>
        <end position="268"/>
    </location>
</feature>
<dbReference type="CDD" id="cd03505">
    <property type="entry name" value="Delta9-FADS-like"/>
    <property type="match status" value="1"/>
</dbReference>
<dbReference type="OrthoDB" id="9988030at2759"/>
<dbReference type="PANTHER" id="PTHR11351">
    <property type="entry name" value="ACYL-COA DESATURASE"/>
    <property type="match status" value="1"/>
</dbReference>
<keyword evidence="8 13" id="KW-0560">Oxidoreductase</keyword>
<dbReference type="PROSITE" id="PS00476">
    <property type="entry name" value="FATTY_ACID_DESATUR_1"/>
    <property type="match status" value="1"/>
</dbReference>
<feature type="transmembrane region" description="Helical" evidence="14">
    <location>
        <begin position="34"/>
        <end position="53"/>
    </location>
</feature>
<keyword evidence="12 13" id="KW-0275">Fatty acid biosynthesis</keyword>
<evidence type="ECO:0000256" key="3">
    <source>
        <dbReference type="ARBA" id="ARBA00022516"/>
    </source>
</evidence>
<comment type="similarity">
    <text evidence="2 13">Belongs to the fatty acid desaturase type 1 family.</text>
</comment>
<comment type="cofactor">
    <cofactor evidence="13">
        <name>Fe(2+)</name>
        <dbReference type="ChEBI" id="CHEBI:29033"/>
    </cofactor>
</comment>
<evidence type="ECO:0000256" key="9">
    <source>
        <dbReference type="ARBA" id="ARBA00023004"/>
    </source>
</evidence>
<keyword evidence="4 13" id="KW-0812">Transmembrane</keyword>
<dbReference type="InterPro" id="IPR001522">
    <property type="entry name" value="FADS-1_CS"/>
</dbReference>
<dbReference type="EMBL" id="CAJPIZ010003367">
    <property type="protein sequence ID" value="CAG2106264.1"/>
    <property type="molecule type" value="Genomic_DNA"/>
</dbReference>
<dbReference type="GO" id="GO:0005789">
    <property type="term" value="C:endoplasmic reticulum membrane"/>
    <property type="evidence" value="ECO:0007669"/>
    <property type="project" value="TreeGrafter"/>
</dbReference>
<evidence type="ECO:0000256" key="1">
    <source>
        <dbReference type="ARBA" id="ARBA00004141"/>
    </source>
</evidence>
<feature type="transmembrane region" description="Helical" evidence="14">
    <location>
        <begin position="65"/>
        <end position="84"/>
    </location>
</feature>
<organism evidence="16">
    <name type="scientific">Medioppia subpectinata</name>
    <dbReference type="NCBI Taxonomy" id="1979941"/>
    <lineage>
        <taxon>Eukaryota</taxon>
        <taxon>Metazoa</taxon>
        <taxon>Ecdysozoa</taxon>
        <taxon>Arthropoda</taxon>
        <taxon>Chelicerata</taxon>
        <taxon>Arachnida</taxon>
        <taxon>Acari</taxon>
        <taxon>Acariformes</taxon>
        <taxon>Sarcoptiformes</taxon>
        <taxon>Oribatida</taxon>
        <taxon>Brachypylina</taxon>
        <taxon>Oppioidea</taxon>
        <taxon>Oppiidae</taxon>
        <taxon>Medioppia</taxon>
    </lineage>
</organism>
<dbReference type="PRINTS" id="PR00075">
    <property type="entry name" value="FACDDSATRASE"/>
</dbReference>
<dbReference type="Proteomes" id="UP000759131">
    <property type="component" value="Unassembled WGS sequence"/>
</dbReference>
<accession>A0A7R9KMJ1</accession>
<dbReference type="PANTHER" id="PTHR11351:SF31">
    <property type="entry name" value="DESATURASE 1, ISOFORM A-RELATED"/>
    <property type="match status" value="1"/>
</dbReference>
<evidence type="ECO:0000256" key="8">
    <source>
        <dbReference type="ARBA" id="ARBA00023002"/>
    </source>
</evidence>
<keyword evidence="7 14" id="KW-1133">Transmembrane helix</keyword>
<reference evidence="16" key="1">
    <citation type="submission" date="2020-11" db="EMBL/GenBank/DDBJ databases">
        <authorList>
            <person name="Tran Van P."/>
        </authorList>
    </citation>
    <scope>NUCLEOTIDE SEQUENCE</scope>
</reference>
<evidence type="ECO:0000256" key="6">
    <source>
        <dbReference type="ARBA" id="ARBA00022832"/>
    </source>
</evidence>
<comment type="domain">
    <text evidence="13">The histidine box domains are involved in binding the catalytic metal ions.</text>
</comment>
<keyword evidence="9" id="KW-0408">Iron</keyword>
<evidence type="ECO:0000313" key="16">
    <source>
        <dbReference type="EMBL" id="CAD7625834.1"/>
    </source>
</evidence>
<evidence type="ECO:0000313" key="17">
    <source>
        <dbReference type="Proteomes" id="UP000759131"/>
    </source>
</evidence>
<keyword evidence="5" id="KW-0479">Metal-binding</keyword>
<protein>
    <recommendedName>
        <fullName evidence="15">Fatty acid desaturase domain-containing protein</fullName>
    </recommendedName>
</protein>
<dbReference type="InterPro" id="IPR015876">
    <property type="entry name" value="Acyl-CoA_DS"/>
</dbReference>
<evidence type="ECO:0000256" key="7">
    <source>
        <dbReference type="ARBA" id="ARBA00022989"/>
    </source>
</evidence>
<dbReference type="AlphaFoldDB" id="A0A7R9KMJ1"/>
<keyword evidence="17" id="KW-1185">Reference proteome</keyword>
<feature type="transmembrane region" description="Helical" evidence="14">
    <location>
        <begin position="332"/>
        <end position="352"/>
    </location>
</feature>
<evidence type="ECO:0000256" key="4">
    <source>
        <dbReference type="ARBA" id="ARBA00022692"/>
    </source>
</evidence>
<comment type="subcellular location">
    <subcellularLocation>
        <location evidence="1">Membrane</location>
        <topology evidence="1">Multi-pass membrane protein</topology>
    </subcellularLocation>
</comment>
<gene>
    <name evidence="16" type="ORF">OSB1V03_LOCUS6267</name>
</gene>
<keyword evidence="10" id="KW-0443">Lipid metabolism</keyword>
<evidence type="ECO:0000256" key="11">
    <source>
        <dbReference type="ARBA" id="ARBA00023136"/>
    </source>
</evidence>
<proteinExistence type="inferred from homology"/>
<dbReference type="EMBL" id="OC857942">
    <property type="protein sequence ID" value="CAD7625834.1"/>
    <property type="molecule type" value="Genomic_DNA"/>
</dbReference>
<name>A0A7R9KMJ1_9ACAR</name>
<keyword evidence="3 13" id="KW-0444">Lipid biosynthesis</keyword>
<sequence>MTVMAPNTITKECIKSAPEIPKTSPLETPYKADYVWRNIILMALLHIAAVYGINIAIFKAKWTTIVFVHIIAILSSMGVQSGAHRLWSHRAYKAKLPLRIILAFFHVMAFQNDIYEWCRDHRVHHKYTETNADPHNAKRGFFFSHVGWLLVKKHPDIRARGKNVDLSDLMADPVVRFQRKYYIPLLLLIWGFIPTAIPHVFWSESLWNAFFTCVMFRHCLTLNLTWLVNSAAHMWGGRPYDQNIEAREATVRHLLMGEGFHNYHHTFPWDYSASELGAFDVFNPATAFIDFFALIGWAYDRKVVSREMIERKQQRSAKLEDIREVRGLFHSLYEWVGGIAVFCIPLMIVHIFKLNYS</sequence>
<dbReference type="GO" id="GO:0004768">
    <property type="term" value="F:stearoyl-CoA 9-desaturase activity"/>
    <property type="evidence" value="ECO:0007669"/>
    <property type="project" value="TreeGrafter"/>
</dbReference>
<dbReference type="InterPro" id="IPR005804">
    <property type="entry name" value="FA_desaturase_dom"/>
</dbReference>
<evidence type="ECO:0000256" key="13">
    <source>
        <dbReference type="RuleBase" id="RU000581"/>
    </source>
</evidence>
<keyword evidence="11 14" id="KW-0472">Membrane</keyword>
<evidence type="ECO:0000256" key="5">
    <source>
        <dbReference type="ARBA" id="ARBA00022723"/>
    </source>
</evidence>
<evidence type="ECO:0000256" key="2">
    <source>
        <dbReference type="ARBA" id="ARBA00009295"/>
    </source>
</evidence>
<dbReference type="GO" id="GO:0005506">
    <property type="term" value="F:iron ion binding"/>
    <property type="evidence" value="ECO:0007669"/>
    <property type="project" value="TreeGrafter"/>
</dbReference>
<dbReference type="Pfam" id="PF00487">
    <property type="entry name" value="FA_desaturase"/>
    <property type="match status" value="1"/>
</dbReference>
<feature type="transmembrane region" description="Helical" evidence="14">
    <location>
        <begin position="181"/>
        <end position="201"/>
    </location>
</feature>
<evidence type="ECO:0000259" key="15">
    <source>
        <dbReference type="Pfam" id="PF00487"/>
    </source>
</evidence>